<evidence type="ECO:0000313" key="2">
    <source>
        <dbReference type="Proteomes" id="UP000756346"/>
    </source>
</evidence>
<dbReference type="RefSeq" id="XP_046018178.1">
    <property type="nucleotide sequence ID" value="XM_046152203.1"/>
</dbReference>
<evidence type="ECO:0000313" key="1">
    <source>
        <dbReference type="EMBL" id="KAH7040123.1"/>
    </source>
</evidence>
<sequence>MGQLPNLQDLWLQSPGRCQLQFCVKRDGDMLEDEYTLDHIARKIAAHPVRFSSPVPERTQST</sequence>
<proteinExistence type="predicted"/>
<organism evidence="1 2">
    <name type="scientific">Microdochium trichocladiopsis</name>
    <dbReference type="NCBI Taxonomy" id="1682393"/>
    <lineage>
        <taxon>Eukaryota</taxon>
        <taxon>Fungi</taxon>
        <taxon>Dikarya</taxon>
        <taxon>Ascomycota</taxon>
        <taxon>Pezizomycotina</taxon>
        <taxon>Sordariomycetes</taxon>
        <taxon>Xylariomycetidae</taxon>
        <taxon>Xylariales</taxon>
        <taxon>Microdochiaceae</taxon>
        <taxon>Microdochium</taxon>
    </lineage>
</organism>
<dbReference type="EMBL" id="JAGTJQ010000001">
    <property type="protein sequence ID" value="KAH7040123.1"/>
    <property type="molecule type" value="Genomic_DNA"/>
</dbReference>
<dbReference type="Proteomes" id="UP000756346">
    <property type="component" value="Unassembled WGS sequence"/>
</dbReference>
<gene>
    <name evidence="1" type="ORF">B0I36DRAFT_309976</name>
</gene>
<comment type="caution">
    <text evidence="1">The sequence shown here is derived from an EMBL/GenBank/DDBJ whole genome shotgun (WGS) entry which is preliminary data.</text>
</comment>
<accession>A0A9P9BVC8</accession>
<dbReference type="AlphaFoldDB" id="A0A9P9BVC8"/>
<keyword evidence="2" id="KW-1185">Reference proteome</keyword>
<reference evidence="1" key="1">
    <citation type="journal article" date="2021" name="Nat. Commun.">
        <title>Genetic determinants of endophytism in the Arabidopsis root mycobiome.</title>
        <authorList>
            <person name="Mesny F."/>
            <person name="Miyauchi S."/>
            <person name="Thiergart T."/>
            <person name="Pickel B."/>
            <person name="Atanasova L."/>
            <person name="Karlsson M."/>
            <person name="Huettel B."/>
            <person name="Barry K.W."/>
            <person name="Haridas S."/>
            <person name="Chen C."/>
            <person name="Bauer D."/>
            <person name="Andreopoulos W."/>
            <person name="Pangilinan J."/>
            <person name="LaButti K."/>
            <person name="Riley R."/>
            <person name="Lipzen A."/>
            <person name="Clum A."/>
            <person name="Drula E."/>
            <person name="Henrissat B."/>
            <person name="Kohler A."/>
            <person name="Grigoriev I.V."/>
            <person name="Martin F.M."/>
            <person name="Hacquard S."/>
        </authorList>
    </citation>
    <scope>NUCLEOTIDE SEQUENCE</scope>
    <source>
        <strain evidence="1">MPI-CAGE-CH-0230</strain>
    </source>
</reference>
<protein>
    <submittedName>
        <fullName evidence="1">Uncharacterized protein</fullName>
    </submittedName>
</protein>
<name>A0A9P9BVC8_9PEZI</name>
<dbReference type="GeneID" id="70181749"/>